<dbReference type="OMA" id="DCFHELC"/>
<accession>A0A1I9GDE1</accession>
<evidence type="ECO:0000313" key="10">
    <source>
        <dbReference type="EMBL" id="CRZ23628.1"/>
    </source>
</evidence>
<name>A0A1I9GDE1_BRUMA</name>
<evidence type="ECO:0000256" key="8">
    <source>
        <dbReference type="SAM" id="SignalP"/>
    </source>
</evidence>
<dbReference type="Gene3D" id="1.25.10.10">
    <property type="entry name" value="Leucine-rich Repeat Variant"/>
    <property type="match status" value="1"/>
</dbReference>
<dbReference type="GO" id="GO:0005737">
    <property type="term" value="C:cytoplasm"/>
    <property type="evidence" value="ECO:0007669"/>
    <property type="project" value="UniProtKB-SubCell"/>
</dbReference>
<feature type="signal peptide" evidence="8">
    <location>
        <begin position="1"/>
        <end position="15"/>
    </location>
</feature>
<dbReference type="InterPro" id="IPR016024">
    <property type="entry name" value="ARM-type_fold"/>
</dbReference>
<keyword evidence="8" id="KW-0732">Signal</keyword>
<keyword evidence="4" id="KW-0813">Transport</keyword>
<reference evidence="10" key="1">
    <citation type="journal article" date="2007" name="Science">
        <title>Draft genome of the filarial nematode parasite Brugia malayi.</title>
        <authorList>
            <person name="Ghedin E."/>
            <person name="Wang S."/>
            <person name="Spiro D."/>
            <person name="Caler E."/>
            <person name="Zhao Q."/>
            <person name="Crabtree J."/>
            <person name="Allen J.E."/>
            <person name="Delcher A.L."/>
            <person name="Guiliano D.B."/>
            <person name="Miranda-Saavedra D."/>
            <person name="Angiuoli S.V."/>
            <person name="Creasy T."/>
            <person name="Amedeo P."/>
            <person name="Haas B."/>
            <person name="El-Sayed N.M."/>
            <person name="Wortman J.R."/>
            <person name="Feldblyum T."/>
            <person name="Tallon L."/>
            <person name="Schatz M."/>
            <person name="Shumway M."/>
            <person name="Koo H."/>
            <person name="Salzberg S.L."/>
            <person name="Schobel S."/>
            <person name="Pertea M."/>
            <person name="Pop M."/>
            <person name="White O."/>
            <person name="Barton G.J."/>
            <person name="Carlow C.K."/>
            <person name="Crawford M.J."/>
            <person name="Daub J."/>
            <person name="Dimmic M.W."/>
            <person name="Estes C.F."/>
            <person name="Foster J.M."/>
            <person name="Ganatra M."/>
            <person name="Gregory W.F."/>
            <person name="Johnson N.M."/>
            <person name="Jin J."/>
            <person name="Komuniecki R."/>
            <person name="Korf I."/>
            <person name="Kumar S."/>
            <person name="Laney S."/>
            <person name="Li B.W."/>
            <person name="Li W."/>
            <person name="Lindblom T.H."/>
            <person name="Lustigman S."/>
            <person name="Ma D."/>
            <person name="Maina C.V."/>
            <person name="Martin D.M."/>
            <person name="McCarter J.P."/>
            <person name="McReynolds L."/>
            <person name="Mitreva M."/>
            <person name="Nutman T.B."/>
            <person name="Parkinson J."/>
            <person name="Peregrin-Alvarez J.M."/>
            <person name="Poole C."/>
            <person name="Ren Q."/>
            <person name="Saunders L."/>
            <person name="Sluder A.E."/>
            <person name="Smith K."/>
            <person name="Stanke M."/>
            <person name="Unnasch T.R."/>
            <person name="Ware J."/>
            <person name="Wei A.D."/>
            <person name="Weil G."/>
            <person name="Williams D.J."/>
            <person name="Zhang Y."/>
            <person name="Williams S.A."/>
            <person name="Fraser-Liggett C."/>
            <person name="Slatko B."/>
            <person name="Blaxter M.L."/>
            <person name="Scott A.L."/>
        </authorList>
    </citation>
    <scope>NUCLEOTIDE SEQUENCE</scope>
    <source>
        <strain evidence="10">FR3</strain>
    </source>
</reference>
<dbReference type="GO" id="GO:0006611">
    <property type="term" value="P:protein export from nucleus"/>
    <property type="evidence" value="ECO:0007669"/>
    <property type="project" value="TreeGrafter"/>
</dbReference>
<keyword evidence="7" id="KW-0539">Nucleus</keyword>
<evidence type="ECO:0000256" key="5">
    <source>
        <dbReference type="ARBA" id="ARBA00022490"/>
    </source>
</evidence>
<evidence type="ECO:0000256" key="6">
    <source>
        <dbReference type="ARBA" id="ARBA00022927"/>
    </source>
</evidence>
<protein>
    <submittedName>
        <fullName evidence="10">Bm2602</fullName>
    </submittedName>
</protein>
<organism evidence="10">
    <name type="scientific">Brugia malayi</name>
    <name type="common">Filarial nematode worm</name>
    <dbReference type="NCBI Taxonomy" id="6279"/>
    <lineage>
        <taxon>Eukaryota</taxon>
        <taxon>Metazoa</taxon>
        <taxon>Ecdysozoa</taxon>
        <taxon>Nematoda</taxon>
        <taxon>Chromadorea</taxon>
        <taxon>Rhabditida</taxon>
        <taxon>Spirurina</taxon>
        <taxon>Spiruromorpha</taxon>
        <taxon>Filarioidea</taxon>
        <taxon>Onchocercidae</taxon>
        <taxon>Brugia</taxon>
    </lineage>
</organism>
<dbReference type="EMBL" id="LN856891">
    <property type="protein sequence ID" value="CRZ23628.1"/>
    <property type="molecule type" value="Genomic_DNA"/>
</dbReference>
<evidence type="ECO:0000256" key="7">
    <source>
        <dbReference type="ARBA" id="ARBA00023242"/>
    </source>
</evidence>
<dbReference type="AlphaFoldDB" id="A0A1I9GDE1"/>
<dbReference type="InterPro" id="IPR057947">
    <property type="entry name" value="TPR_XPO7/RBP17"/>
</dbReference>
<dbReference type="PANTHER" id="PTHR12596:SF2">
    <property type="entry name" value="EXPORTIN-7 ISOFORM X1"/>
    <property type="match status" value="1"/>
</dbReference>
<sequence>MVCLVLFEFQLTLKAMMLRWLRLGQVGLSWVRLGQIELEGTGKVSGIDLPRHGTMDTEIRALDNLCKVLYESIDGTRRLQAEQNLAELTSSPDCLRRCMLLLQSGTAPFAHMVASNTLMKLLSSKIGVSLQQRLELNTYLLHYLDERSAALPPFVLSSLYQLFARITKLGWHDYDMDSQTFPFREPVSTIIKLAEKNSDKGPLAVQLLAVLVSDVNSAVGFETITKQRKTASSFRDGYLFDIFELSTSMLRKTVSGGRISERELSAVSSLLQLSLNCLSFDFIGSLADETNDDNATVQVPTLWRLAFTDGELITMFFRLYNELPIELTTRVLQNIVQLSSLRRTLFSNPERQTYLTHIVKGVKAIMEQPDKLRQQESFHEFCRIVSRLKGNYQLIELMKVEEYSTVIALLADFTEQSLRAYEFSANSTYYLLSFWQRMVSSVPYVKAADPHLLNLYCPKITATYVESRLQYARAVARGDIGDDPLDDQGAIQQVMEQIAIICRCEYEKSAELIVRLFDHDYTIYERSGSNPPSAEARESVACLTWLVTIIGAAIQGRASYSNCEEHDVVDGNLICRVLKLMELSDSRLSAGMPGNFKLEVAYLYMLDQFRKIYVSDQIQKISKVYDQLEKNLGLQDETAIITIYARKIITNLKYWGAEEKLVEDSLVLLNELSLGFSAGRRLMRLPDIQLLLNNHSCEHFSFLSSEADLMTMRSRTTFYASLMRLLCLDLNDNDATFYSFMQPLTDAVREIYDVFAMSAPTVDQERVKRAVVGLCRDLRGISTACHTKYVFSMLFDWMYPNVFSILVRSVDVWADCTEVVSPIMKLLVELCQNRQQRLQFEMSSCSAVLLFREVSKIICTYGTRMLALPKVVPENAYKQRYKNIGTVFAILKMALSGSYIPFGVFRLYGDTCLQDALAMFVKLLMYIPEEEFYSYSKIIQNFHALLESIAQDNMCFLSNIKPEVFTVLMRYIEQATVSLDAVVVTASCSTLDLILNYLYRRLTRAAPPRAHVGAETEGENCIRALEAQPSLLPQMLSTILNASLFEDVKCQWSLSRPLLGLILLQEECFQQWKMELLANQPQDKRAAFEEAFTSLMDGVERNVSTRNKDTFTQNMNMFRKTIQEIIKGDVMSAVQPVPVADMMS</sequence>
<gene>
    <name evidence="10" type="primary">Bm2602</name>
    <name evidence="10" type="ORF">BM_Bm2602</name>
</gene>
<proteinExistence type="inferred from homology"/>
<evidence type="ECO:0000256" key="1">
    <source>
        <dbReference type="ARBA" id="ARBA00004123"/>
    </source>
</evidence>
<comment type="similarity">
    <text evidence="3">Belongs to the exportin family.</text>
</comment>
<reference evidence="10" key="2">
    <citation type="submission" date="2012-12" db="EMBL/GenBank/DDBJ databases">
        <authorList>
            <consortium name="WormBase Consortium"/>
            <person name="Ghedin E."/>
            <person name="Paulini M."/>
        </authorList>
    </citation>
    <scope>NUCLEOTIDE SEQUENCE</scope>
    <source>
        <strain evidence="10">FR3</strain>
    </source>
</reference>
<dbReference type="InterPro" id="IPR011989">
    <property type="entry name" value="ARM-like"/>
</dbReference>
<dbReference type="PANTHER" id="PTHR12596">
    <property type="entry name" value="EXPORTIN 4,7-RELATED"/>
    <property type="match status" value="1"/>
</dbReference>
<evidence type="ECO:0000256" key="2">
    <source>
        <dbReference type="ARBA" id="ARBA00004496"/>
    </source>
</evidence>
<dbReference type="GO" id="GO:0005643">
    <property type="term" value="C:nuclear pore"/>
    <property type="evidence" value="ECO:0007669"/>
    <property type="project" value="TreeGrafter"/>
</dbReference>
<keyword evidence="5" id="KW-0963">Cytoplasm</keyword>
<dbReference type="InterPro" id="IPR044189">
    <property type="entry name" value="XPO4/7-like"/>
</dbReference>
<dbReference type="SUPFAM" id="SSF48371">
    <property type="entry name" value="ARM repeat"/>
    <property type="match status" value="1"/>
</dbReference>
<comment type="subcellular location">
    <subcellularLocation>
        <location evidence="2">Cytoplasm</location>
    </subcellularLocation>
    <subcellularLocation>
        <location evidence="1">Nucleus</location>
    </subcellularLocation>
</comment>
<feature type="chain" id="PRO_5011955490" evidence="8">
    <location>
        <begin position="16"/>
        <end position="1144"/>
    </location>
</feature>
<dbReference type="Pfam" id="PF25795">
    <property type="entry name" value="TPR_XPO7"/>
    <property type="match status" value="1"/>
</dbReference>
<feature type="domain" description="Exportin-7/Ran-binding protein 17 TPR repeats" evidence="9">
    <location>
        <begin position="479"/>
        <end position="708"/>
    </location>
</feature>
<evidence type="ECO:0000256" key="3">
    <source>
        <dbReference type="ARBA" id="ARBA00009466"/>
    </source>
</evidence>
<keyword evidence="6" id="KW-0653">Protein transport</keyword>
<evidence type="ECO:0000256" key="4">
    <source>
        <dbReference type="ARBA" id="ARBA00022448"/>
    </source>
</evidence>
<dbReference type="GO" id="GO:0005049">
    <property type="term" value="F:nuclear export signal receptor activity"/>
    <property type="evidence" value="ECO:0007669"/>
    <property type="project" value="InterPro"/>
</dbReference>
<evidence type="ECO:0000259" key="9">
    <source>
        <dbReference type="Pfam" id="PF25795"/>
    </source>
</evidence>